<evidence type="ECO:0000256" key="12">
    <source>
        <dbReference type="ARBA" id="ARBA00031568"/>
    </source>
</evidence>
<evidence type="ECO:0000256" key="8">
    <source>
        <dbReference type="ARBA" id="ARBA00023054"/>
    </source>
</evidence>
<evidence type="ECO:0000256" key="11">
    <source>
        <dbReference type="ARBA" id="ARBA00023273"/>
    </source>
</evidence>
<dbReference type="PANTHER" id="PTHR31543:SF0">
    <property type="entry name" value="DYNEIN REGULATORY COMPLEX SUBUNIT 4"/>
    <property type="match status" value="1"/>
</dbReference>
<feature type="domain" description="Growth arrest-specific protein 8" evidence="14">
    <location>
        <begin position="281"/>
        <end position="479"/>
    </location>
</feature>
<evidence type="ECO:0000256" key="6">
    <source>
        <dbReference type="ARBA" id="ARBA00022701"/>
    </source>
</evidence>
<keyword evidence="9" id="KW-0969">Cilium</keyword>
<evidence type="ECO:0000256" key="7">
    <source>
        <dbReference type="ARBA" id="ARBA00022846"/>
    </source>
</evidence>
<keyword evidence="8 13" id="KW-0175">Coiled coil</keyword>
<keyword evidence="16" id="KW-1185">Reference proteome</keyword>
<protein>
    <recommendedName>
        <fullName evidence="4">Dynein regulatory complex subunit 4</fullName>
    </recommendedName>
    <alternativeName>
        <fullName evidence="12">Growth arrest-specific protein 8</fullName>
    </alternativeName>
</protein>
<evidence type="ECO:0000256" key="10">
    <source>
        <dbReference type="ARBA" id="ARBA00023212"/>
    </source>
</evidence>
<dbReference type="GO" id="GO:0031267">
    <property type="term" value="F:small GTPase binding"/>
    <property type="evidence" value="ECO:0007669"/>
    <property type="project" value="InterPro"/>
</dbReference>
<comment type="similarity">
    <text evidence="3">Belongs to the DRC4 family.</text>
</comment>
<evidence type="ECO:0000256" key="13">
    <source>
        <dbReference type="SAM" id="Coils"/>
    </source>
</evidence>
<dbReference type="GO" id="GO:0005874">
    <property type="term" value="C:microtubule"/>
    <property type="evidence" value="ECO:0007669"/>
    <property type="project" value="UniProtKB-KW"/>
</dbReference>
<keyword evidence="10" id="KW-0206">Cytoskeleton</keyword>
<comment type="subcellular location">
    <subcellularLocation>
        <location evidence="1">Cell projection</location>
        <location evidence="1">Cilium</location>
        <location evidence="1">Flagellum</location>
    </subcellularLocation>
    <subcellularLocation>
        <location evidence="2">Cytoplasm</location>
        <location evidence="2">Cytoskeleton</location>
    </subcellularLocation>
</comment>
<dbReference type="InterPro" id="IPR039308">
    <property type="entry name" value="GAS8"/>
</dbReference>
<evidence type="ECO:0000256" key="1">
    <source>
        <dbReference type="ARBA" id="ARBA00004230"/>
    </source>
</evidence>
<evidence type="ECO:0000259" key="14">
    <source>
        <dbReference type="Pfam" id="PF13851"/>
    </source>
</evidence>
<dbReference type="InterPro" id="IPR025593">
    <property type="entry name" value="GAS8_dom"/>
</dbReference>
<keyword evidence="5" id="KW-0963">Cytoplasm</keyword>
<accession>A0A9N9RTA2</accession>
<organism evidence="15 16">
    <name type="scientific">Chironomus riparius</name>
    <dbReference type="NCBI Taxonomy" id="315576"/>
    <lineage>
        <taxon>Eukaryota</taxon>
        <taxon>Metazoa</taxon>
        <taxon>Ecdysozoa</taxon>
        <taxon>Arthropoda</taxon>
        <taxon>Hexapoda</taxon>
        <taxon>Insecta</taxon>
        <taxon>Pterygota</taxon>
        <taxon>Neoptera</taxon>
        <taxon>Endopterygota</taxon>
        <taxon>Diptera</taxon>
        <taxon>Nematocera</taxon>
        <taxon>Chironomoidea</taxon>
        <taxon>Chironomidae</taxon>
        <taxon>Chironominae</taxon>
        <taxon>Chironomus</taxon>
    </lineage>
</organism>
<sequence length="530" mass="62893">MPLMIISIYIILISSLFVFVINNVGTSAYASPCYQKFRERVTQMLSNRSSHLHRSAMTETHTGETALMITVIPTPAVIDGVDTAGMSREQLEAFCIKLRNELEREREERNFFQIERDKLRTFWEITRKQYEDSQAIIRNKEREVELAQEEADLEIKNVMQQMKHLQYENQSRIGEMRAEMMTQLKLAQEDHAIQERELFNDKRELKKICRERDEFNELQIQQIKMKHCEHLSLEREKFQNEIKEMANLHERRLQEYMENSEIRHRMEMSEVEERKNNQIKQLIDAHEKAFGEMKSYYNDITINNLALISSIKEQMEEMRRQTERNEKQMADAHSAAQNKTIVEPVKDIQAETIELRRKLENYQKDKTSMLKLKKRCDALRKQLDNIKFELDAKVLHCEKLKEERDALKQKFEEAVLNVQQRSSLKSAVLERKLSFLEKETEQRESLLGEVLKASNIEPTAMSVRIEKLLSQKNEKIQDLRYELARVSKAYDDLLEIYKSKMIKFGIPIEEFGMMPFHQRKMASSVSRMSH</sequence>
<dbReference type="AlphaFoldDB" id="A0A9N9RTA2"/>
<keyword evidence="6" id="KW-0493">Microtubule</keyword>
<evidence type="ECO:0000256" key="5">
    <source>
        <dbReference type="ARBA" id="ARBA00022490"/>
    </source>
</evidence>
<dbReference type="OrthoDB" id="275583at2759"/>
<dbReference type="GO" id="GO:0008017">
    <property type="term" value="F:microtubule binding"/>
    <property type="evidence" value="ECO:0007669"/>
    <property type="project" value="InterPro"/>
</dbReference>
<evidence type="ECO:0000256" key="4">
    <source>
        <dbReference type="ARBA" id="ARBA00021301"/>
    </source>
</evidence>
<dbReference type="PANTHER" id="PTHR31543">
    <property type="entry name" value="DYNEIN REGULATORY COMPLEX SUBUNIT 4"/>
    <property type="match status" value="1"/>
</dbReference>
<evidence type="ECO:0000256" key="3">
    <source>
        <dbReference type="ARBA" id="ARBA00009859"/>
    </source>
</evidence>
<feature type="coiled-coil region" evidence="13">
    <location>
        <begin position="228"/>
        <end position="417"/>
    </location>
</feature>
<dbReference type="GO" id="GO:0048870">
    <property type="term" value="P:cell motility"/>
    <property type="evidence" value="ECO:0007669"/>
    <property type="project" value="InterPro"/>
</dbReference>
<dbReference type="GO" id="GO:0005794">
    <property type="term" value="C:Golgi apparatus"/>
    <property type="evidence" value="ECO:0007669"/>
    <property type="project" value="TreeGrafter"/>
</dbReference>
<keyword evidence="7" id="KW-0282">Flagellum</keyword>
<dbReference type="Pfam" id="PF13851">
    <property type="entry name" value="GAS"/>
    <property type="match status" value="1"/>
</dbReference>
<feature type="coiled-coil region" evidence="13">
    <location>
        <begin position="88"/>
        <end position="168"/>
    </location>
</feature>
<reference evidence="15" key="2">
    <citation type="submission" date="2022-10" db="EMBL/GenBank/DDBJ databases">
        <authorList>
            <consortium name="ENA_rothamsted_submissions"/>
            <consortium name="culmorum"/>
            <person name="King R."/>
        </authorList>
    </citation>
    <scope>NUCLEOTIDE SEQUENCE</scope>
</reference>
<keyword evidence="11" id="KW-0966">Cell projection</keyword>
<dbReference type="EMBL" id="OU895878">
    <property type="protein sequence ID" value="CAG9803093.1"/>
    <property type="molecule type" value="Genomic_DNA"/>
</dbReference>
<name>A0A9N9RTA2_9DIPT</name>
<evidence type="ECO:0000313" key="16">
    <source>
        <dbReference type="Proteomes" id="UP001153620"/>
    </source>
</evidence>
<reference evidence="15" key="1">
    <citation type="submission" date="2022-01" db="EMBL/GenBank/DDBJ databases">
        <authorList>
            <person name="King R."/>
        </authorList>
    </citation>
    <scope>NUCLEOTIDE SEQUENCE</scope>
</reference>
<evidence type="ECO:0000313" key="15">
    <source>
        <dbReference type="EMBL" id="CAG9803093.1"/>
    </source>
</evidence>
<evidence type="ECO:0000256" key="9">
    <source>
        <dbReference type="ARBA" id="ARBA00023069"/>
    </source>
</evidence>
<dbReference type="Proteomes" id="UP001153620">
    <property type="component" value="Chromosome 2"/>
</dbReference>
<gene>
    <name evidence="15" type="ORF">CHIRRI_LOCUS5994</name>
</gene>
<dbReference type="GO" id="GO:0031514">
    <property type="term" value="C:motile cilium"/>
    <property type="evidence" value="ECO:0007669"/>
    <property type="project" value="UniProtKB-SubCell"/>
</dbReference>
<evidence type="ECO:0000256" key="2">
    <source>
        <dbReference type="ARBA" id="ARBA00004245"/>
    </source>
</evidence>
<proteinExistence type="inferred from homology"/>